<keyword evidence="3" id="KW-1185">Reference proteome</keyword>
<gene>
    <name evidence="2" type="ORF">IDM48_02080</name>
</gene>
<dbReference type="Gene3D" id="1.20.120.450">
    <property type="entry name" value="dinb family like domain"/>
    <property type="match status" value="1"/>
</dbReference>
<feature type="domain" description="DinB-like" evidence="1">
    <location>
        <begin position="16"/>
        <end position="158"/>
    </location>
</feature>
<dbReference type="NCBIfam" id="NF047843">
    <property type="entry name" value="MST_Rv0443"/>
    <property type="match status" value="1"/>
</dbReference>
<dbReference type="EMBL" id="CP061538">
    <property type="protein sequence ID" value="QNV40250.1"/>
    <property type="molecule type" value="Genomic_DNA"/>
</dbReference>
<sequence length="165" mass="18022">MNVADLLTDAISRPTAAITRALEGLSAEQLNAHPAGHDNSIAWLVWHIGREIDVQVEHLGGQEVWKTQGFRERFNLGEIGDSVGYGHSSEEARSLVIEDKELLVEYVKAAEAAYVDYVSSLSPEDLDEVIDTRWDPPVTRGARLVSMIDDAAQHAGQVAYAAGQL</sequence>
<proteinExistence type="predicted"/>
<evidence type="ECO:0000259" key="1">
    <source>
        <dbReference type="Pfam" id="PF12867"/>
    </source>
</evidence>
<evidence type="ECO:0000313" key="2">
    <source>
        <dbReference type="EMBL" id="QNV40250.1"/>
    </source>
</evidence>
<reference evidence="2 3" key="1">
    <citation type="submission" date="2020-09" db="EMBL/GenBank/DDBJ databases">
        <title>Investigation of environmental microbe.</title>
        <authorList>
            <person name="Ou Y."/>
            <person name="Kang Q."/>
        </authorList>
    </citation>
    <scope>NUCLEOTIDE SEQUENCE [LARGE SCALE GENOMIC DNA]</scope>
    <source>
        <strain evidence="2 3">KJZ-9</strain>
    </source>
</reference>
<protein>
    <submittedName>
        <fullName evidence="2">DinB family protein</fullName>
    </submittedName>
</protein>
<evidence type="ECO:0000313" key="3">
    <source>
        <dbReference type="Proteomes" id="UP000516421"/>
    </source>
</evidence>
<dbReference type="Proteomes" id="UP000516421">
    <property type="component" value="Chromosome"/>
</dbReference>
<dbReference type="InterPro" id="IPR034660">
    <property type="entry name" value="DinB/YfiT-like"/>
</dbReference>
<organism evidence="2 3">
    <name type="scientific">Rothia amarae</name>
    <dbReference type="NCBI Taxonomy" id="169480"/>
    <lineage>
        <taxon>Bacteria</taxon>
        <taxon>Bacillati</taxon>
        <taxon>Actinomycetota</taxon>
        <taxon>Actinomycetes</taxon>
        <taxon>Micrococcales</taxon>
        <taxon>Micrococcaceae</taxon>
        <taxon>Rothia</taxon>
    </lineage>
</organism>
<name>A0A7H2BKQ4_9MICC</name>
<dbReference type="InterPro" id="IPR024775">
    <property type="entry name" value="DinB-like"/>
</dbReference>
<dbReference type="KEGG" id="rama:IDM48_02080"/>
<dbReference type="SUPFAM" id="SSF109854">
    <property type="entry name" value="DinB/YfiT-like putative metalloenzymes"/>
    <property type="match status" value="1"/>
</dbReference>
<accession>A0A7H2BKQ4</accession>
<dbReference type="RefSeq" id="WP_190617835.1">
    <property type="nucleotide sequence ID" value="NZ_BAAAHX010000011.1"/>
</dbReference>
<dbReference type="AlphaFoldDB" id="A0A7H2BKQ4"/>
<dbReference type="Pfam" id="PF12867">
    <property type="entry name" value="DinB_2"/>
    <property type="match status" value="1"/>
</dbReference>